<dbReference type="GO" id="GO:0005524">
    <property type="term" value="F:ATP binding"/>
    <property type="evidence" value="ECO:0007669"/>
    <property type="project" value="UniProtKB-KW"/>
</dbReference>
<dbReference type="InterPro" id="IPR004358">
    <property type="entry name" value="Sig_transdc_His_kin-like_C"/>
</dbReference>
<evidence type="ECO:0000256" key="12">
    <source>
        <dbReference type="ARBA" id="ARBA00022989"/>
    </source>
</evidence>
<evidence type="ECO:0000256" key="17">
    <source>
        <dbReference type="SAM" id="Coils"/>
    </source>
</evidence>
<keyword evidence="14 18" id="KW-0472">Membrane</keyword>
<dbReference type="InterPro" id="IPR003594">
    <property type="entry name" value="HATPase_dom"/>
</dbReference>
<protein>
    <recommendedName>
        <fullName evidence="3">histidine kinase</fullName>
        <ecNumber evidence="3">2.7.13.3</ecNumber>
    </recommendedName>
</protein>
<evidence type="ECO:0000256" key="4">
    <source>
        <dbReference type="ARBA" id="ARBA00022475"/>
    </source>
</evidence>
<keyword evidence="7" id="KW-0808">Transferase</keyword>
<sequence>MKQSKFVRTKIVLGYVLVALIGAVAMIYVWRQTEILLEPDDTQQQLRARRGVVNEILYHLYEAESYGQMLVAGYSSYQDRYTHELGLVRNSIDSLREIAGDPSQQMRLDTILVLIGRKERGVAALDRNLRSSGTATLLSENIERMIPVLDSLSQLQPFQTDTVITRDTLKTLPRKRGFFRRIGDVFSPPKADSTVTVATHVRIDTVVPKQNLGDTIARVLFDLEQRVTSERMALYDKAWREGLELQRNNRQINQRIYRLILDFEEDETAYLWDRMQSQERLRRQSLLILGSIAAGSLLLMLFFVWILCRDIGRSNRYKRQIEEANRHNEALLEAREKLMMTITHDIKAPLGSIMGYIELLSRLDQGKQGTLYLNQMKGSADHLLQLVTDLLEFYKLDYHKVTVNRVVFSAADLFAEVCSGFAPMAEAKGIELRRTIASELERPLVGDPSRIRQVAENLLSNAIKFTDHGFIAFHAWREDSKLFFRVSDTGRGIGPEERERIYQEFVRLPSAEGVGGVGLGLSIVDRLVKLLGGTIELESEPGAGSRFVVSIPVEMADSLPDKEHPTAEGEVEKLDLNRGGAFRCLWVDDDPLQLDMTAAMCRELGMQTECCPYPEYAEKLVEESDFDLVFTDIQMPGVDGFELLRRIHVLKGNLPVVAVSARSDQQSIYRDKGFAAVLRKPFTMAELVAVLRSIFSETVFESTDSSEKSTGIEALTAFARDDEEAARRILRSFVEENETNVKNLRQAVDRNDAAAVGALAHKMLPIFTMLGEMSLVKSLRKLEGLTGSLDDLSREEALRSAEKAKEVVDRVKKEYLYKE</sequence>
<evidence type="ECO:0000256" key="15">
    <source>
        <dbReference type="PROSITE-ProRule" id="PRU00110"/>
    </source>
</evidence>
<evidence type="ECO:0000256" key="10">
    <source>
        <dbReference type="ARBA" id="ARBA00022777"/>
    </source>
</evidence>
<dbReference type="Gene3D" id="3.40.50.2300">
    <property type="match status" value="1"/>
</dbReference>
<feature type="domain" description="Response regulatory" evidence="20">
    <location>
        <begin position="583"/>
        <end position="695"/>
    </location>
</feature>
<dbReference type="Gene3D" id="3.30.565.10">
    <property type="entry name" value="Histidine kinase-like ATPase, C-terminal domain"/>
    <property type="match status" value="1"/>
</dbReference>
<evidence type="ECO:0000256" key="13">
    <source>
        <dbReference type="ARBA" id="ARBA00023012"/>
    </source>
</evidence>
<dbReference type="SUPFAM" id="SSF47226">
    <property type="entry name" value="Histidine-containing phosphotransfer domain, HPT domain"/>
    <property type="match status" value="1"/>
</dbReference>
<keyword evidence="17" id="KW-0175">Coiled coil</keyword>
<dbReference type="InterPro" id="IPR011006">
    <property type="entry name" value="CheY-like_superfamily"/>
</dbReference>
<dbReference type="Pfam" id="PF00512">
    <property type="entry name" value="HisKA"/>
    <property type="match status" value="1"/>
</dbReference>
<reference evidence="22" key="1">
    <citation type="journal article" date="2021" name="PeerJ">
        <title>Extensive microbial diversity within the chicken gut microbiome revealed by metagenomics and culture.</title>
        <authorList>
            <person name="Gilroy R."/>
            <person name="Ravi A."/>
            <person name="Getino M."/>
            <person name="Pursley I."/>
            <person name="Horton D.L."/>
            <person name="Alikhan N.F."/>
            <person name="Baker D."/>
            <person name="Gharbi K."/>
            <person name="Hall N."/>
            <person name="Watson M."/>
            <person name="Adriaenssens E.M."/>
            <person name="Foster-Nyarko E."/>
            <person name="Jarju S."/>
            <person name="Secka A."/>
            <person name="Antonio M."/>
            <person name="Oren A."/>
            <person name="Chaudhuri R.R."/>
            <person name="La Ragione R."/>
            <person name="Hildebrand F."/>
            <person name="Pallen M.J."/>
        </authorList>
    </citation>
    <scope>NUCLEOTIDE SEQUENCE</scope>
    <source>
        <strain evidence="22">CHK169-11906</strain>
    </source>
</reference>
<dbReference type="SMART" id="SM00387">
    <property type="entry name" value="HATPase_c"/>
    <property type="match status" value="1"/>
</dbReference>
<evidence type="ECO:0000256" key="16">
    <source>
        <dbReference type="PROSITE-ProRule" id="PRU00169"/>
    </source>
</evidence>
<dbReference type="CDD" id="cd00082">
    <property type="entry name" value="HisKA"/>
    <property type="match status" value="1"/>
</dbReference>
<feature type="coiled-coil region" evidence="17">
    <location>
        <begin position="314"/>
        <end position="341"/>
    </location>
</feature>
<dbReference type="InterPro" id="IPR008207">
    <property type="entry name" value="Sig_transdc_His_kin_Hpt_dom"/>
</dbReference>
<dbReference type="PROSITE" id="PS50894">
    <property type="entry name" value="HPT"/>
    <property type="match status" value="1"/>
</dbReference>
<feature type="transmembrane region" description="Helical" evidence="18">
    <location>
        <begin position="12"/>
        <end position="30"/>
    </location>
</feature>
<keyword evidence="11" id="KW-0067">ATP-binding</keyword>
<dbReference type="SUPFAM" id="SSF52172">
    <property type="entry name" value="CheY-like"/>
    <property type="match status" value="1"/>
</dbReference>
<dbReference type="SUPFAM" id="SSF47384">
    <property type="entry name" value="Homodimeric domain of signal transducing histidine kinase"/>
    <property type="match status" value="1"/>
</dbReference>
<keyword evidence="12 18" id="KW-1133">Transmembrane helix</keyword>
<keyword evidence="9" id="KW-0547">Nucleotide-binding</keyword>
<dbReference type="Proteomes" id="UP000824259">
    <property type="component" value="Unassembled WGS sequence"/>
</dbReference>
<dbReference type="PROSITE" id="PS50110">
    <property type="entry name" value="RESPONSE_REGULATORY"/>
    <property type="match status" value="1"/>
</dbReference>
<feature type="modified residue" description="4-aspartylphosphate" evidence="16">
    <location>
        <position position="632"/>
    </location>
</feature>
<dbReference type="GO" id="GO:0009927">
    <property type="term" value="F:histidine phosphotransfer kinase activity"/>
    <property type="evidence" value="ECO:0007669"/>
    <property type="project" value="TreeGrafter"/>
</dbReference>
<dbReference type="SUPFAM" id="SSF55874">
    <property type="entry name" value="ATPase domain of HSP90 chaperone/DNA topoisomerase II/histidine kinase"/>
    <property type="match status" value="1"/>
</dbReference>
<evidence type="ECO:0000259" key="20">
    <source>
        <dbReference type="PROSITE" id="PS50110"/>
    </source>
</evidence>
<dbReference type="Pfam" id="PF02518">
    <property type="entry name" value="HATPase_c"/>
    <property type="match status" value="1"/>
</dbReference>
<dbReference type="GO" id="GO:0005886">
    <property type="term" value="C:plasma membrane"/>
    <property type="evidence" value="ECO:0007669"/>
    <property type="project" value="UniProtKB-SubCell"/>
</dbReference>
<comment type="caution">
    <text evidence="22">The sequence shown here is derived from an EMBL/GenBank/DDBJ whole genome shotgun (WGS) entry which is preliminary data.</text>
</comment>
<proteinExistence type="predicted"/>
<keyword evidence="8 18" id="KW-0812">Transmembrane</keyword>
<evidence type="ECO:0000256" key="2">
    <source>
        <dbReference type="ARBA" id="ARBA00004429"/>
    </source>
</evidence>
<dbReference type="InterPro" id="IPR036641">
    <property type="entry name" value="HPT_dom_sf"/>
</dbReference>
<dbReference type="InterPro" id="IPR005467">
    <property type="entry name" value="His_kinase_dom"/>
</dbReference>
<keyword evidence="5" id="KW-0997">Cell inner membrane</keyword>
<feature type="transmembrane region" description="Helical" evidence="18">
    <location>
        <begin position="286"/>
        <end position="308"/>
    </location>
</feature>
<dbReference type="InterPro" id="IPR001789">
    <property type="entry name" value="Sig_transdc_resp-reg_receiver"/>
</dbReference>
<dbReference type="PROSITE" id="PS50109">
    <property type="entry name" value="HIS_KIN"/>
    <property type="match status" value="1"/>
</dbReference>
<evidence type="ECO:0000256" key="14">
    <source>
        <dbReference type="ARBA" id="ARBA00023136"/>
    </source>
</evidence>
<evidence type="ECO:0000259" key="19">
    <source>
        <dbReference type="PROSITE" id="PS50109"/>
    </source>
</evidence>
<evidence type="ECO:0000256" key="1">
    <source>
        <dbReference type="ARBA" id="ARBA00000085"/>
    </source>
</evidence>
<dbReference type="InterPro" id="IPR003661">
    <property type="entry name" value="HisK_dim/P_dom"/>
</dbReference>
<dbReference type="PANTHER" id="PTHR43047">
    <property type="entry name" value="TWO-COMPONENT HISTIDINE PROTEIN KINASE"/>
    <property type="match status" value="1"/>
</dbReference>
<dbReference type="PRINTS" id="PR00344">
    <property type="entry name" value="BCTRLSENSOR"/>
</dbReference>
<dbReference type="EMBL" id="DWYR01000011">
    <property type="protein sequence ID" value="HJA98738.1"/>
    <property type="molecule type" value="Genomic_DNA"/>
</dbReference>
<feature type="domain" description="HPt" evidence="21">
    <location>
        <begin position="722"/>
        <end position="819"/>
    </location>
</feature>
<dbReference type="InterPro" id="IPR036097">
    <property type="entry name" value="HisK_dim/P_sf"/>
</dbReference>
<keyword evidence="4" id="KW-1003">Cell membrane</keyword>
<evidence type="ECO:0000256" key="5">
    <source>
        <dbReference type="ARBA" id="ARBA00022519"/>
    </source>
</evidence>
<dbReference type="FunFam" id="3.30.565.10:FF:000023">
    <property type="entry name" value="PAS domain-containing sensor histidine kinase"/>
    <property type="match status" value="1"/>
</dbReference>
<comment type="catalytic activity">
    <reaction evidence="1">
        <text>ATP + protein L-histidine = ADP + protein N-phospho-L-histidine.</text>
        <dbReference type="EC" id="2.7.13.3"/>
    </reaction>
</comment>
<evidence type="ECO:0000256" key="9">
    <source>
        <dbReference type="ARBA" id="ARBA00022741"/>
    </source>
</evidence>
<feature type="modified residue" description="Phosphohistidine" evidence="15">
    <location>
        <position position="761"/>
    </location>
</feature>
<dbReference type="Gene3D" id="1.20.120.160">
    <property type="entry name" value="HPT domain"/>
    <property type="match status" value="1"/>
</dbReference>
<gene>
    <name evidence="22" type="ORF">H9779_03950</name>
</gene>
<feature type="domain" description="Histidine kinase" evidence="19">
    <location>
        <begin position="341"/>
        <end position="555"/>
    </location>
</feature>
<dbReference type="Pfam" id="PF00072">
    <property type="entry name" value="Response_reg"/>
    <property type="match status" value="1"/>
</dbReference>
<evidence type="ECO:0000259" key="21">
    <source>
        <dbReference type="PROSITE" id="PS50894"/>
    </source>
</evidence>
<reference evidence="22" key="2">
    <citation type="submission" date="2021-04" db="EMBL/GenBank/DDBJ databases">
        <authorList>
            <person name="Gilroy R."/>
        </authorList>
    </citation>
    <scope>NUCLEOTIDE SEQUENCE</scope>
    <source>
        <strain evidence="22">CHK169-11906</strain>
    </source>
</reference>
<evidence type="ECO:0000256" key="18">
    <source>
        <dbReference type="SAM" id="Phobius"/>
    </source>
</evidence>
<keyword evidence="10" id="KW-0418">Kinase</keyword>
<dbReference type="SMART" id="SM00448">
    <property type="entry name" value="REC"/>
    <property type="match status" value="1"/>
</dbReference>
<accession>A0A9D2L3J1</accession>
<evidence type="ECO:0000256" key="3">
    <source>
        <dbReference type="ARBA" id="ARBA00012438"/>
    </source>
</evidence>
<dbReference type="PANTHER" id="PTHR43047:SF72">
    <property type="entry name" value="OSMOSENSING HISTIDINE PROTEIN KINASE SLN1"/>
    <property type="match status" value="1"/>
</dbReference>
<comment type="subcellular location">
    <subcellularLocation>
        <location evidence="2">Cell inner membrane</location>
        <topology evidence="2">Multi-pass membrane protein</topology>
    </subcellularLocation>
</comment>
<dbReference type="Gene3D" id="1.10.287.130">
    <property type="match status" value="1"/>
</dbReference>
<keyword evidence="13" id="KW-0902">Two-component regulatory system</keyword>
<evidence type="ECO:0000256" key="6">
    <source>
        <dbReference type="ARBA" id="ARBA00022553"/>
    </source>
</evidence>
<name>A0A9D2L3J1_9BACT</name>
<dbReference type="FunFam" id="1.10.287.130:FF:000120">
    <property type="entry name" value="RteA, two-component system histidine kinase, with response regulator receiver domain"/>
    <property type="match status" value="1"/>
</dbReference>
<dbReference type="GO" id="GO:0000155">
    <property type="term" value="F:phosphorelay sensor kinase activity"/>
    <property type="evidence" value="ECO:0007669"/>
    <property type="project" value="InterPro"/>
</dbReference>
<dbReference type="EC" id="2.7.13.3" evidence="3"/>
<evidence type="ECO:0000256" key="8">
    <source>
        <dbReference type="ARBA" id="ARBA00022692"/>
    </source>
</evidence>
<evidence type="ECO:0000313" key="23">
    <source>
        <dbReference type="Proteomes" id="UP000824259"/>
    </source>
</evidence>
<evidence type="ECO:0000256" key="11">
    <source>
        <dbReference type="ARBA" id="ARBA00022840"/>
    </source>
</evidence>
<organism evidence="22 23">
    <name type="scientific">Candidatus Alistipes avicola</name>
    <dbReference type="NCBI Taxonomy" id="2838432"/>
    <lineage>
        <taxon>Bacteria</taxon>
        <taxon>Pseudomonadati</taxon>
        <taxon>Bacteroidota</taxon>
        <taxon>Bacteroidia</taxon>
        <taxon>Bacteroidales</taxon>
        <taxon>Rikenellaceae</taxon>
        <taxon>Alistipes</taxon>
    </lineage>
</organism>
<dbReference type="AlphaFoldDB" id="A0A9D2L3J1"/>
<dbReference type="SMART" id="SM00388">
    <property type="entry name" value="HisKA"/>
    <property type="match status" value="1"/>
</dbReference>
<evidence type="ECO:0000313" key="22">
    <source>
        <dbReference type="EMBL" id="HJA98738.1"/>
    </source>
</evidence>
<dbReference type="InterPro" id="IPR036890">
    <property type="entry name" value="HATPase_C_sf"/>
</dbReference>
<keyword evidence="6 16" id="KW-0597">Phosphoprotein</keyword>
<evidence type="ECO:0000256" key="7">
    <source>
        <dbReference type="ARBA" id="ARBA00022679"/>
    </source>
</evidence>